<feature type="transmembrane region" description="Helical" evidence="6">
    <location>
        <begin position="361"/>
        <end position="383"/>
    </location>
</feature>
<feature type="transmembrane region" description="Helical" evidence="6">
    <location>
        <begin position="492"/>
        <end position="511"/>
    </location>
</feature>
<evidence type="ECO:0000256" key="3">
    <source>
        <dbReference type="ARBA" id="ARBA00022692"/>
    </source>
</evidence>
<evidence type="ECO:0000313" key="9">
    <source>
        <dbReference type="Proteomes" id="UP001500683"/>
    </source>
</evidence>
<feature type="transmembrane region" description="Helical" evidence="6">
    <location>
        <begin position="801"/>
        <end position="824"/>
    </location>
</feature>
<accession>A0ABP7WCR6</accession>
<keyword evidence="5 6" id="KW-0472">Membrane</keyword>
<keyword evidence="3 6" id="KW-0812">Transmembrane</keyword>
<evidence type="ECO:0000259" key="7">
    <source>
        <dbReference type="Pfam" id="PF02687"/>
    </source>
</evidence>
<evidence type="ECO:0000256" key="4">
    <source>
        <dbReference type="ARBA" id="ARBA00022989"/>
    </source>
</evidence>
<proteinExistence type="predicted"/>
<reference evidence="9" key="1">
    <citation type="journal article" date="2019" name="Int. J. Syst. Evol. Microbiol.">
        <title>The Global Catalogue of Microorganisms (GCM) 10K type strain sequencing project: providing services to taxonomists for standard genome sequencing and annotation.</title>
        <authorList>
            <consortium name="The Broad Institute Genomics Platform"/>
            <consortium name="The Broad Institute Genome Sequencing Center for Infectious Disease"/>
            <person name="Wu L."/>
            <person name="Ma J."/>
        </authorList>
    </citation>
    <scope>NUCLEOTIDE SEQUENCE [LARGE SCALE GENOMIC DNA]</scope>
    <source>
        <strain evidence="9">JCM 16702</strain>
    </source>
</reference>
<keyword evidence="2" id="KW-1003">Cell membrane</keyword>
<feature type="transmembrane region" description="Helical" evidence="6">
    <location>
        <begin position="16"/>
        <end position="37"/>
    </location>
</feature>
<feature type="transmembrane region" description="Helical" evidence="6">
    <location>
        <begin position="769"/>
        <end position="795"/>
    </location>
</feature>
<name>A0ABP7WCR6_9ACTN</name>
<evidence type="ECO:0000256" key="5">
    <source>
        <dbReference type="ARBA" id="ARBA00023136"/>
    </source>
</evidence>
<evidence type="ECO:0000256" key="1">
    <source>
        <dbReference type="ARBA" id="ARBA00004651"/>
    </source>
</evidence>
<evidence type="ECO:0000256" key="2">
    <source>
        <dbReference type="ARBA" id="ARBA00022475"/>
    </source>
</evidence>
<sequence length="842" mass="85672">MLGLAAQMLRYRKGTFVATFLALAAGVVVLTVCGVLVESGLRYKGEPQGYGAAFAVVARHQLTVQGPERFGERETSTVTLPERGTVPESLVGKVAAVPGVASAVADRTITVAAAAAPKVPVTGHGWGSAALTPYKVVSGTAPRIQGEVVVDERLAAAGKLRPGSTTAILTGGTVQQVRLSGVVKASGVRGPQAALFFTDAQAARLYPRPGRVDAIGVIPKKGADRAAVTAAVERIADDAGAKAYTGDELGLAEQPEAVAAKSFALEAGGAFGGYAALIIGFVVAATVGLSVRYRRRDFALLRAIAATPGQVRLLILGEVGMLSLLAAVVGVPIGLLAGLWIGDELVTRGFVPENFTMSGGLLAAPAVTAAVAAVALLSAWIAARRTTRIRPTEALGEAAVETALGGRGRVVSGLALLGGAVALIGLTGSTGGQTAMGAAVGMLYTFVLAIALLAPWINRAAAVALAPVLRTVFGDSGYLAAANLRANARGMVAVLTALVLSVAFGGTVWFLQDNLERQTVIQSREGTLAQHALVGGAGLPAAAAAQARQIPGVLAATGVRRTSVLVPFMDEAMTVVAQGIDPQGANQTMDLKVKAGSLAELEAGTVAVSSSQADTAGWKIGGKARLWLGDGTPVHLKVVAIYDRNFGFGDITLSNATLAGHTASDLHDHVLIRSAPDADVGSALTKLAGAYPASAVTSTDQFTGELAEDLAISSWLNKLLVAVLVGYAVLAAANTLIMAALARARELSLLRLVGVTRRQVKRMANAEQAALLGVALTIGIAIAAVTLSSIVNAVAGQPVPYVPALGWVVIVGGTVALALVSTIIPIGRLLRTPPVEGMGIRE</sequence>
<organism evidence="8 9">
    <name type="scientific">Actinomadura miaoliensis</name>
    <dbReference type="NCBI Taxonomy" id="430685"/>
    <lineage>
        <taxon>Bacteria</taxon>
        <taxon>Bacillati</taxon>
        <taxon>Actinomycetota</taxon>
        <taxon>Actinomycetes</taxon>
        <taxon>Streptosporangiales</taxon>
        <taxon>Thermomonosporaceae</taxon>
        <taxon>Actinomadura</taxon>
    </lineage>
</organism>
<dbReference type="InterPro" id="IPR003838">
    <property type="entry name" value="ABC3_permease_C"/>
</dbReference>
<dbReference type="RefSeq" id="WP_344952533.1">
    <property type="nucleotide sequence ID" value="NZ_BAAAZG010000039.1"/>
</dbReference>
<comment type="subcellular location">
    <subcellularLocation>
        <location evidence="1">Cell membrane</location>
        <topology evidence="1">Multi-pass membrane protein</topology>
    </subcellularLocation>
</comment>
<keyword evidence="9" id="KW-1185">Reference proteome</keyword>
<evidence type="ECO:0000313" key="8">
    <source>
        <dbReference type="EMBL" id="GAA4085561.1"/>
    </source>
</evidence>
<dbReference type="PANTHER" id="PTHR30287:SF1">
    <property type="entry name" value="INNER MEMBRANE PROTEIN"/>
    <property type="match status" value="1"/>
</dbReference>
<feature type="transmembrane region" description="Helical" evidence="6">
    <location>
        <begin position="271"/>
        <end position="293"/>
    </location>
</feature>
<dbReference type="Proteomes" id="UP001500683">
    <property type="component" value="Unassembled WGS sequence"/>
</dbReference>
<feature type="transmembrane region" description="Helical" evidence="6">
    <location>
        <begin position="719"/>
        <end position="742"/>
    </location>
</feature>
<feature type="transmembrane region" description="Helical" evidence="6">
    <location>
        <begin position="410"/>
        <end position="429"/>
    </location>
</feature>
<feature type="transmembrane region" description="Helical" evidence="6">
    <location>
        <begin position="313"/>
        <end position="341"/>
    </location>
</feature>
<evidence type="ECO:0000256" key="6">
    <source>
        <dbReference type="SAM" id="Phobius"/>
    </source>
</evidence>
<protein>
    <submittedName>
        <fullName evidence="8">ABC transporter permease</fullName>
    </submittedName>
</protein>
<comment type="caution">
    <text evidence="8">The sequence shown here is derived from an EMBL/GenBank/DDBJ whole genome shotgun (WGS) entry which is preliminary data.</text>
</comment>
<dbReference type="InterPro" id="IPR038766">
    <property type="entry name" value="Membrane_comp_ABC_pdt"/>
</dbReference>
<keyword evidence="4 6" id="KW-1133">Transmembrane helix</keyword>
<dbReference type="PANTHER" id="PTHR30287">
    <property type="entry name" value="MEMBRANE COMPONENT OF PREDICTED ABC SUPERFAMILY METABOLITE UPTAKE TRANSPORTER"/>
    <property type="match status" value="1"/>
</dbReference>
<feature type="domain" description="ABC3 transporter permease C-terminal" evidence="7">
    <location>
        <begin position="720"/>
        <end position="834"/>
    </location>
</feature>
<dbReference type="EMBL" id="BAAAZG010000039">
    <property type="protein sequence ID" value="GAA4085561.1"/>
    <property type="molecule type" value="Genomic_DNA"/>
</dbReference>
<feature type="domain" description="ABC3 transporter permease C-terminal" evidence="7">
    <location>
        <begin position="271"/>
        <end position="390"/>
    </location>
</feature>
<gene>
    <name evidence="8" type="ORF">GCM10022214_51940</name>
</gene>
<dbReference type="Pfam" id="PF02687">
    <property type="entry name" value="FtsX"/>
    <property type="match status" value="2"/>
</dbReference>